<dbReference type="FunFam" id="3.30.110.10:FF:000001">
    <property type="entry name" value="Translation initiation factor IF-3"/>
    <property type="match status" value="1"/>
</dbReference>
<dbReference type="GO" id="GO:0005829">
    <property type="term" value="C:cytosol"/>
    <property type="evidence" value="ECO:0007669"/>
    <property type="project" value="TreeGrafter"/>
</dbReference>
<proteinExistence type="inferred from homology"/>
<dbReference type="GO" id="GO:0016020">
    <property type="term" value="C:membrane"/>
    <property type="evidence" value="ECO:0007669"/>
    <property type="project" value="TreeGrafter"/>
</dbReference>
<dbReference type="InterPro" id="IPR019814">
    <property type="entry name" value="Translation_initiation_fac_3_N"/>
</dbReference>
<dbReference type="InterPro" id="IPR019813">
    <property type="entry name" value="Translation_initiation_fac3_CS"/>
</dbReference>
<reference evidence="10" key="1">
    <citation type="submission" date="2024-06" db="EMBL/GenBank/DDBJ databases">
        <title>A Novel Isolate, Dehalogenimonas sp. Strain 4OHTPN, Dechlorinates Aromatic 4 Hydroxy chlorothalonil by a Novel Reductive Dehalogenase.</title>
        <authorList>
            <person name="Liu G."/>
        </authorList>
    </citation>
    <scope>NUCLEOTIDE SEQUENCE</scope>
    <source>
        <strain evidence="10">4OHTPN</strain>
    </source>
</reference>
<sequence length="202" mass="22806">MYLCFILTGGSRHIIKELRINEKILGREVRVVGESGEQLGVMTVAQAKDLARRANIDLVEVAPTSIPPVCRLMDYGKYRYEQTKKEREAKKGQKLSLLKEVRIRPKIGEHDYEAKVRSVRKQLEDGDKVKLTIMFRGREITHSELGIKILKRAAEDLTDISTVEGQPTLLGSRIHLMLLPKATNKGNKNKEGSLEDAETKNA</sequence>
<gene>
    <name evidence="4 10" type="primary">infC</name>
    <name evidence="10" type="ORF">ABV300_06250</name>
</gene>
<dbReference type="HAMAP" id="MF_00080">
    <property type="entry name" value="IF_3"/>
    <property type="match status" value="1"/>
</dbReference>
<dbReference type="SUPFAM" id="SSF54364">
    <property type="entry name" value="Translation initiation factor IF3, N-terminal domain"/>
    <property type="match status" value="1"/>
</dbReference>
<organism evidence="10">
    <name type="scientific">Dehalogenimonas sp. 4OHTPN</name>
    <dbReference type="NCBI Taxonomy" id="3166643"/>
    <lineage>
        <taxon>Bacteria</taxon>
        <taxon>Bacillati</taxon>
        <taxon>Chloroflexota</taxon>
        <taxon>Dehalococcoidia</taxon>
        <taxon>Dehalococcoidales</taxon>
        <taxon>Dehalococcoidaceae</taxon>
        <taxon>Dehalogenimonas</taxon>
    </lineage>
</organism>
<dbReference type="Pfam" id="PF05198">
    <property type="entry name" value="IF3_N"/>
    <property type="match status" value="1"/>
</dbReference>
<evidence type="ECO:0000313" key="10">
    <source>
        <dbReference type="EMBL" id="XCH34191.1"/>
    </source>
</evidence>
<dbReference type="EMBL" id="CP159307">
    <property type="protein sequence ID" value="XCH34191.1"/>
    <property type="molecule type" value="Genomic_DNA"/>
</dbReference>
<feature type="compositionally biased region" description="Basic and acidic residues" evidence="7">
    <location>
        <begin position="188"/>
        <end position="202"/>
    </location>
</feature>
<evidence type="ECO:0000256" key="4">
    <source>
        <dbReference type="HAMAP-Rule" id="MF_00080"/>
    </source>
</evidence>
<evidence type="ECO:0000259" key="9">
    <source>
        <dbReference type="Pfam" id="PF05198"/>
    </source>
</evidence>
<evidence type="ECO:0000256" key="2">
    <source>
        <dbReference type="ARBA" id="ARBA00022540"/>
    </source>
</evidence>
<evidence type="ECO:0000256" key="1">
    <source>
        <dbReference type="ARBA" id="ARBA00005439"/>
    </source>
</evidence>
<dbReference type="PANTHER" id="PTHR10938">
    <property type="entry name" value="TRANSLATION INITIATION FACTOR IF-3"/>
    <property type="match status" value="1"/>
</dbReference>
<dbReference type="Gene3D" id="3.10.20.80">
    <property type="entry name" value="Translation initiation factor 3 (IF-3), N-terminal domain"/>
    <property type="match status" value="1"/>
</dbReference>
<dbReference type="Gene3D" id="3.30.110.10">
    <property type="entry name" value="Translation initiation factor 3 (IF-3), C-terminal domain"/>
    <property type="match status" value="1"/>
</dbReference>
<keyword evidence="2 4" id="KW-0396">Initiation factor</keyword>
<dbReference type="GO" id="GO:0003743">
    <property type="term" value="F:translation initiation factor activity"/>
    <property type="evidence" value="ECO:0007669"/>
    <property type="project" value="UniProtKB-UniRule"/>
</dbReference>
<dbReference type="GO" id="GO:0043022">
    <property type="term" value="F:ribosome binding"/>
    <property type="evidence" value="ECO:0007669"/>
    <property type="project" value="UniProtKB-ARBA"/>
</dbReference>
<evidence type="ECO:0000256" key="5">
    <source>
        <dbReference type="NCBIfam" id="TIGR00168"/>
    </source>
</evidence>
<evidence type="ECO:0000256" key="3">
    <source>
        <dbReference type="ARBA" id="ARBA00022917"/>
    </source>
</evidence>
<accession>A0AAU8GCQ8</accession>
<comment type="subcellular location">
    <subcellularLocation>
        <location evidence="4 6">Cytoplasm</location>
    </subcellularLocation>
</comment>
<dbReference type="PROSITE" id="PS00938">
    <property type="entry name" value="IF3"/>
    <property type="match status" value="1"/>
</dbReference>
<dbReference type="PANTHER" id="PTHR10938:SF0">
    <property type="entry name" value="TRANSLATION INITIATION FACTOR IF-3, MITOCHONDRIAL"/>
    <property type="match status" value="1"/>
</dbReference>
<dbReference type="NCBIfam" id="TIGR00168">
    <property type="entry name" value="infC"/>
    <property type="match status" value="1"/>
</dbReference>
<feature type="region of interest" description="Disordered" evidence="7">
    <location>
        <begin position="181"/>
        <end position="202"/>
    </location>
</feature>
<dbReference type="InterPro" id="IPR019815">
    <property type="entry name" value="Translation_initiation_fac_3_C"/>
</dbReference>
<evidence type="ECO:0000259" key="8">
    <source>
        <dbReference type="Pfam" id="PF00707"/>
    </source>
</evidence>
<keyword evidence="3 4" id="KW-0648">Protein biosynthesis</keyword>
<dbReference type="InterPro" id="IPR036787">
    <property type="entry name" value="T_IF-3_N_sf"/>
</dbReference>
<dbReference type="SUPFAM" id="SSF55200">
    <property type="entry name" value="Translation initiation factor IF3, C-terminal domain"/>
    <property type="match status" value="1"/>
</dbReference>
<dbReference type="RefSeq" id="WP_353715370.1">
    <property type="nucleotide sequence ID" value="NZ_CP159307.1"/>
</dbReference>
<dbReference type="InterPro" id="IPR036788">
    <property type="entry name" value="T_IF-3_C_sf"/>
</dbReference>
<dbReference type="AlphaFoldDB" id="A0AAU8GCQ8"/>
<feature type="domain" description="Translation initiation factor 3 N-terminal" evidence="9">
    <location>
        <begin position="20"/>
        <end position="89"/>
    </location>
</feature>
<evidence type="ECO:0000256" key="6">
    <source>
        <dbReference type="RuleBase" id="RU000646"/>
    </source>
</evidence>
<dbReference type="GO" id="GO:0032790">
    <property type="term" value="P:ribosome disassembly"/>
    <property type="evidence" value="ECO:0007669"/>
    <property type="project" value="TreeGrafter"/>
</dbReference>
<keyword evidence="4" id="KW-0963">Cytoplasm</keyword>
<evidence type="ECO:0000256" key="7">
    <source>
        <dbReference type="SAM" id="MobiDB-lite"/>
    </source>
</evidence>
<dbReference type="FunFam" id="3.10.20.80:FF:000001">
    <property type="entry name" value="Translation initiation factor IF-3"/>
    <property type="match status" value="1"/>
</dbReference>
<dbReference type="InterPro" id="IPR001288">
    <property type="entry name" value="Translation_initiation_fac_3"/>
</dbReference>
<protein>
    <recommendedName>
        <fullName evidence="4 5">Translation initiation factor IF-3</fullName>
    </recommendedName>
</protein>
<comment type="subunit">
    <text evidence="4 6">Monomer.</text>
</comment>
<dbReference type="Pfam" id="PF00707">
    <property type="entry name" value="IF3_C"/>
    <property type="match status" value="1"/>
</dbReference>
<feature type="domain" description="Translation initiation factor 3 C-terminal" evidence="8">
    <location>
        <begin position="98"/>
        <end position="181"/>
    </location>
</feature>
<comment type="function">
    <text evidence="4 6">IF-3 binds to the 30S ribosomal subunit and shifts the equilibrium between 70S ribosomes and their 50S and 30S subunits in favor of the free subunits, thus enhancing the availability of 30S subunits on which protein synthesis initiation begins.</text>
</comment>
<comment type="similarity">
    <text evidence="1 4 6">Belongs to the IF-3 family.</text>
</comment>
<name>A0AAU8GCQ8_9CHLR</name>